<organism evidence="2">
    <name type="scientific">Graphocephala atropunctata</name>
    <dbReference type="NCBI Taxonomy" id="36148"/>
    <lineage>
        <taxon>Eukaryota</taxon>
        <taxon>Metazoa</taxon>
        <taxon>Ecdysozoa</taxon>
        <taxon>Arthropoda</taxon>
        <taxon>Hexapoda</taxon>
        <taxon>Insecta</taxon>
        <taxon>Pterygota</taxon>
        <taxon>Neoptera</taxon>
        <taxon>Paraneoptera</taxon>
        <taxon>Hemiptera</taxon>
        <taxon>Auchenorrhyncha</taxon>
        <taxon>Membracoidea</taxon>
        <taxon>Cicadellidae</taxon>
        <taxon>Cicadellinae</taxon>
        <taxon>Cicadellini</taxon>
        <taxon>Graphocephala</taxon>
    </lineage>
</organism>
<sequence length="103" mass="11584">STPSSQVELLKQYFSKYSSTPSSQVSPLARGTFSYRYSDHDHVGWYKYGMVVVGGCMVADLPAVLMVVVVVMSLLVRMMKVMSTLSNPYKTHCHTQTHYSHTM</sequence>
<protein>
    <submittedName>
        <fullName evidence="2">Uncharacterized protein</fullName>
    </submittedName>
</protein>
<dbReference type="EMBL" id="GEBQ01032167">
    <property type="protein sequence ID" value="JAT07810.1"/>
    <property type="molecule type" value="Transcribed_RNA"/>
</dbReference>
<reference evidence="2" key="1">
    <citation type="submission" date="2015-11" db="EMBL/GenBank/DDBJ databases">
        <title>De novo transcriptome assembly of four potential Pierce s Disease insect vectors from Arizona vineyards.</title>
        <authorList>
            <person name="Tassone E.E."/>
        </authorList>
    </citation>
    <scope>NUCLEOTIDE SEQUENCE</scope>
</reference>
<keyword evidence="1" id="KW-0472">Membrane</keyword>
<accession>A0A1B6K8P4</accession>
<keyword evidence="1" id="KW-0812">Transmembrane</keyword>
<keyword evidence="1" id="KW-1133">Transmembrane helix</keyword>
<feature type="non-terminal residue" evidence="2">
    <location>
        <position position="1"/>
    </location>
</feature>
<gene>
    <name evidence="2" type="ORF">g.6445</name>
</gene>
<dbReference type="AlphaFoldDB" id="A0A1B6K8P4"/>
<name>A0A1B6K8P4_9HEMI</name>
<proteinExistence type="predicted"/>
<evidence type="ECO:0000256" key="1">
    <source>
        <dbReference type="SAM" id="Phobius"/>
    </source>
</evidence>
<evidence type="ECO:0000313" key="2">
    <source>
        <dbReference type="EMBL" id="JAT07810.1"/>
    </source>
</evidence>
<feature type="transmembrane region" description="Helical" evidence="1">
    <location>
        <begin position="48"/>
        <end position="76"/>
    </location>
</feature>